<feature type="non-terminal residue" evidence="3">
    <location>
        <position position="1"/>
    </location>
</feature>
<feature type="chain" id="PRO_5022937144" description="Reverse transcriptase Ty1/copia-type domain-containing protein" evidence="1">
    <location>
        <begin position="26"/>
        <end position="112"/>
    </location>
</feature>
<dbReference type="SUPFAM" id="SSF56672">
    <property type="entry name" value="DNA/RNA polymerases"/>
    <property type="match status" value="1"/>
</dbReference>
<dbReference type="OMA" id="IHICQAK"/>
<feature type="signal peptide" evidence="1">
    <location>
        <begin position="1"/>
        <end position="25"/>
    </location>
</feature>
<dbReference type="EMBL" id="CABIKO010000715">
    <property type="protein sequence ID" value="VVA38948.1"/>
    <property type="molecule type" value="Genomic_DNA"/>
</dbReference>
<name>A0A5E4GHE8_PRUDU</name>
<sequence>APRAWNDRFTKFLLTLGFTASYVDPSLLVCRKSDSLVFLLLYVDDIIITGSDFAVVQLIIDQLSQEFDMKNLGDLHYFVGLQIQYQTDGIFIHQSKYILDVLTNANLLDCKP</sequence>
<feature type="domain" description="Reverse transcriptase Ty1/copia-type" evidence="2">
    <location>
        <begin position="1"/>
        <end position="111"/>
    </location>
</feature>
<proteinExistence type="predicted"/>
<evidence type="ECO:0000313" key="3">
    <source>
        <dbReference type="EMBL" id="VVA38948.1"/>
    </source>
</evidence>
<dbReference type="Proteomes" id="UP000327085">
    <property type="component" value="Chromosome 7"/>
</dbReference>
<evidence type="ECO:0000256" key="1">
    <source>
        <dbReference type="SAM" id="SignalP"/>
    </source>
</evidence>
<dbReference type="InterPro" id="IPR043502">
    <property type="entry name" value="DNA/RNA_pol_sf"/>
</dbReference>
<dbReference type="InParanoid" id="A0A5E4GHE8"/>
<dbReference type="Gramene" id="VVA38948">
    <property type="protein sequence ID" value="VVA38948"/>
    <property type="gene ID" value="Prudul26B035140"/>
</dbReference>
<feature type="non-terminal residue" evidence="3">
    <location>
        <position position="112"/>
    </location>
</feature>
<gene>
    <name evidence="3" type="ORF">ALMOND_2B035140</name>
</gene>
<organism evidence="3 4">
    <name type="scientific">Prunus dulcis</name>
    <name type="common">Almond</name>
    <name type="synonym">Amygdalus dulcis</name>
    <dbReference type="NCBI Taxonomy" id="3755"/>
    <lineage>
        <taxon>Eukaryota</taxon>
        <taxon>Viridiplantae</taxon>
        <taxon>Streptophyta</taxon>
        <taxon>Embryophyta</taxon>
        <taxon>Tracheophyta</taxon>
        <taxon>Spermatophyta</taxon>
        <taxon>Magnoliopsida</taxon>
        <taxon>eudicotyledons</taxon>
        <taxon>Gunneridae</taxon>
        <taxon>Pentapetalae</taxon>
        <taxon>rosids</taxon>
        <taxon>fabids</taxon>
        <taxon>Rosales</taxon>
        <taxon>Rosaceae</taxon>
        <taxon>Amygdaloideae</taxon>
        <taxon>Amygdaleae</taxon>
        <taxon>Prunus</taxon>
    </lineage>
</organism>
<evidence type="ECO:0000313" key="4">
    <source>
        <dbReference type="Proteomes" id="UP000327085"/>
    </source>
</evidence>
<dbReference type="InterPro" id="IPR013103">
    <property type="entry name" value="RVT_2"/>
</dbReference>
<dbReference type="AlphaFoldDB" id="A0A5E4GHE8"/>
<evidence type="ECO:0000259" key="2">
    <source>
        <dbReference type="Pfam" id="PF07727"/>
    </source>
</evidence>
<reference evidence="4" key="1">
    <citation type="journal article" date="2020" name="Plant J.">
        <title>Transposons played a major role in the diversification between the closely related almond and peach genomes: results from the almond genome sequence.</title>
        <authorList>
            <person name="Alioto T."/>
            <person name="Alexiou K.G."/>
            <person name="Bardil A."/>
            <person name="Barteri F."/>
            <person name="Castanera R."/>
            <person name="Cruz F."/>
            <person name="Dhingra A."/>
            <person name="Duval H."/>
            <person name="Fernandez I Marti A."/>
            <person name="Frias L."/>
            <person name="Galan B."/>
            <person name="Garcia J.L."/>
            <person name="Howad W."/>
            <person name="Gomez-Garrido J."/>
            <person name="Gut M."/>
            <person name="Julca I."/>
            <person name="Morata J."/>
            <person name="Puigdomenech P."/>
            <person name="Ribeca P."/>
            <person name="Rubio Cabetas M.J."/>
            <person name="Vlasova A."/>
            <person name="Wirthensohn M."/>
            <person name="Garcia-Mas J."/>
            <person name="Gabaldon T."/>
            <person name="Casacuberta J.M."/>
            <person name="Arus P."/>
        </authorList>
    </citation>
    <scope>NUCLEOTIDE SEQUENCE [LARGE SCALE GENOMIC DNA]</scope>
    <source>
        <strain evidence="4">cv. Texas</strain>
    </source>
</reference>
<protein>
    <recommendedName>
        <fullName evidence="2">Reverse transcriptase Ty1/copia-type domain-containing protein</fullName>
    </recommendedName>
</protein>
<dbReference type="Pfam" id="PF07727">
    <property type="entry name" value="RVT_2"/>
    <property type="match status" value="1"/>
</dbReference>
<keyword evidence="1" id="KW-0732">Signal</keyword>
<accession>A0A5E4GHE8</accession>